<evidence type="ECO:0000313" key="6">
    <source>
        <dbReference type="Proteomes" id="UP000005951"/>
    </source>
</evidence>
<proteinExistence type="predicted"/>
<keyword evidence="2" id="KW-0238">DNA-binding</keyword>
<reference evidence="5 6" key="1">
    <citation type="journal article" date="2013" name="Genome Announc.">
        <title>Draft Genome Sequence of Rhodococcus opacus Strain M213 Shows a Diverse Catabolic Potential.</title>
        <authorList>
            <person name="Pathak A."/>
            <person name="Green S.J."/>
            <person name="Ogram A."/>
            <person name="Chauhan A."/>
        </authorList>
    </citation>
    <scope>NUCLEOTIDE SEQUENCE [LARGE SCALE GENOMIC DNA]</scope>
    <source>
        <strain evidence="5 6">M213</strain>
    </source>
</reference>
<evidence type="ECO:0000256" key="2">
    <source>
        <dbReference type="ARBA" id="ARBA00023125"/>
    </source>
</evidence>
<name>K8X941_RHOOP</name>
<dbReference type="InterPro" id="IPR059106">
    <property type="entry name" value="WHD_MalT"/>
</dbReference>
<dbReference type="InterPro" id="IPR000792">
    <property type="entry name" value="Tscrpt_reg_LuxR_C"/>
</dbReference>
<evidence type="ECO:0000259" key="4">
    <source>
        <dbReference type="PROSITE" id="PS50043"/>
    </source>
</evidence>
<accession>K8X941</accession>
<evidence type="ECO:0000256" key="3">
    <source>
        <dbReference type="ARBA" id="ARBA00023163"/>
    </source>
</evidence>
<dbReference type="PANTHER" id="PTHR44688:SF16">
    <property type="entry name" value="DNA-BINDING TRANSCRIPTIONAL ACTIVATOR DEVR_DOSR"/>
    <property type="match status" value="1"/>
</dbReference>
<gene>
    <name evidence="5" type="ORF">WSS_A37966</name>
</gene>
<dbReference type="EMBL" id="AJYC02000156">
    <property type="protein sequence ID" value="EKT77356.1"/>
    <property type="molecule type" value="Genomic_DNA"/>
</dbReference>
<dbReference type="CDD" id="cd06170">
    <property type="entry name" value="LuxR_C_like"/>
    <property type="match status" value="1"/>
</dbReference>
<dbReference type="Gene3D" id="1.10.10.10">
    <property type="entry name" value="Winged helix-like DNA-binding domain superfamily/Winged helix DNA-binding domain"/>
    <property type="match status" value="1"/>
</dbReference>
<keyword evidence="1" id="KW-0805">Transcription regulation</keyword>
<dbReference type="SUPFAM" id="SSF46894">
    <property type="entry name" value="C-terminal effector domain of the bipartite response regulators"/>
    <property type="match status" value="1"/>
</dbReference>
<dbReference type="GO" id="GO:0006355">
    <property type="term" value="P:regulation of DNA-templated transcription"/>
    <property type="evidence" value="ECO:0007669"/>
    <property type="project" value="InterPro"/>
</dbReference>
<dbReference type="InterPro" id="IPR016032">
    <property type="entry name" value="Sig_transdc_resp-reg_C-effctor"/>
</dbReference>
<dbReference type="GO" id="GO:0003677">
    <property type="term" value="F:DNA binding"/>
    <property type="evidence" value="ECO:0007669"/>
    <property type="project" value="UniProtKB-KW"/>
</dbReference>
<keyword evidence="3" id="KW-0804">Transcription</keyword>
<feature type="domain" description="HTH luxR-type" evidence="4">
    <location>
        <begin position="496"/>
        <end position="561"/>
    </location>
</feature>
<dbReference type="PRINTS" id="PR00038">
    <property type="entry name" value="HTHLUXR"/>
</dbReference>
<dbReference type="InterPro" id="IPR036388">
    <property type="entry name" value="WH-like_DNA-bd_sf"/>
</dbReference>
<dbReference type="PANTHER" id="PTHR44688">
    <property type="entry name" value="DNA-BINDING TRANSCRIPTIONAL ACTIVATOR DEVR_DOSR"/>
    <property type="match status" value="1"/>
</dbReference>
<organism evidence="5 6">
    <name type="scientific">Rhodococcus opacus M213</name>
    <dbReference type="NCBI Taxonomy" id="1129896"/>
    <lineage>
        <taxon>Bacteria</taxon>
        <taxon>Bacillati</taxon>
        <taxon>Actinomycetota</taxon>
        <taxon>Actinomycetes</taxon>
        <taxon>Mycobacteriales</taxon>
        <taxon>Nocardiaceae</taxon>
        <taxon>Rhodococcus</taxon>
    </lineage>
</organism>
<protein>
    <submittedName>
        <fullName evidence="5">LuxR family transcriptional regulator</fullName>
    </submittedName>
</protein>
<comment type="caution">
    <text evidence="5">The sequence shown here is derived from an EMBL/GenBank/DDBJ whole genome shotgun (WGS) entry which is preliminary data.</text>
</comment>
<dbReference type="PROSITE" id="PS50043">
    <property type="entry name" value="HTH_LUXR_2"/>
    <property type="match status" value="1"/>
</dbReference>
<dbReference type="Pfam" id="PF25873">
    <property type="entry name" value="WHD_MalT"/>
    <property type="match status" value="1"/>
</dbReference>
<evidence type="ECO:0000313" key="5">
    <source>
        <dbReference type="EMBL" id="EKT77356.1"/>
    </source>
</evidence>
<dbReference type="SMART" id="SM00421">
    <property type="entry name" value="HTH_LUXR"/>
    <property type="match status" value="1"/>
</dbReference>
<evidence type="ECO:0000256" key="1">
    <source>
        <dbReference type="ARBA" id="ARBA00023015"/>
    </source>
</evidence>
<dbReference type="Pfam" id="PF00196">
    <property type="entry name" value="GerE"/>
    <property type="match status" value="1"/>
</dbReference>
<dbReference type="Proteomes" id="UP000005951">
    <property type="component" value="Unassembled WGS sequence"/>
</dbReference>
<sequence>MRSWGGQLTRSLSVLLFTSEQPCHLVLDGAEAITDPEAQLLLRDLVEYRPSALRLIVTSRHRSPSWLNRSRVCGVATMIKADDLRLSLSEVESLLGEDIPELGGWAMAVGLVADLGRAEADDAIRDYLRGEVMARVTTEVRHVLYAVSIAAEVGPALAIHLTSNPAAGHLLAQFASTTQFATVTEGQGFRLHPMLAKVLNDELATEHWESYAALRRRHADWLVGHGRLDQSTRLYVELGAVSTARTTLLAQWQRSVLSGRAEVVHDALGCLPPPELAGDSRLCVVAAMVNLAVGDHRAWQRWVDVAEAHDDDVEMEPSMSVAGAVDVSRRFAQALASGTMPDGTVNDQLQGLWGAISEVANGLCLMWAGEYPVAAARFRRAEVVARVSGDQLALVHALAGHALSSAFDGESQAVLFADEAIALADRLSPRCRWVVANAYLALATIHLSAGADRGVRDAANQVLMVLREAPAPLEQRTREYALELLDLVGQTKVRSKTPQIDGLSSRERRVLRALCGPLTLREIADELYVSHNTVKSQVSSIFRKLGVHDRAAAVAAARSWSSGKR</sequence>
<dbReference type="AlphaFoldDB" id="K8X941"/>